<evidence type="ECO:0000256" key="6">
    <source>
        <dbReference type="ARBA" id="ARBA00023236"/>
    </source>
</evidence>
<keyword evidence="3 7" id="KW-0228">DNA excision</keyword>
<dbReference type="PROSITE" id="PS50164">
    <property type="entry name" value="GIY_YIG"/>
    <property type="match status" value="1"/>
</dbReference>
<dbReference type="SMART" id="SM00465">
    <property type="entry name" value="GIYc"/>
    <property type="match status" value="1"/>
</dbReference>
<evidence type="ECO:0000256" key="1">
    <source>
        <dbReference type="ARBA" id="ARBA00022490"/>
    </source>
</evidence>
<proteinExistence type="inferred from homology"/>
<dbReference type="InterPro" id="IPR003583">
    <property type="entry name" value="Hlx-hairpin-Hlx_DNA-bd_motif"/>
</dbReference>
<protein>
    <recommendedName>
        <fullName evidence="7">UvrABC system protein C</fullName>
        <shortName evidence="7">Protein UvrC</shortName>
    </recommendedName>
    <alternativeName>
        <fullName evidence="7">Excinuclease ABC subunit C</fullName>
    </alternativeName>
</protein>
<dbReference type="NCBIfam" id="NF001824">
    <property type="entry name" value="PRK00558.1-5"/>
    <property type="match status" value="1"/>
</dbReference>
<dbReference type="Gene3D" id="4.10.860.10">
    <property type="entry name" value="UVR domain"/>
    <property type="match status" value="1"/>
</dbReference>
<dbReference type="InterPro" id="IPR004791">
    <property type="entry name" value="UvrC"/>
</dbReference>
<organism evidence="11 12">
    <name type="scientific">Desulfoluna limicola</name>
    <dbReference type="NCBI Taxonomy" id="2810562"/>
    <lineage>
        <taxon>Bacteria</taxon>
        <taxon>Pseudomonadati</taxon>
        <taxon>Thermodesulfobacteriota</taxon>
        <taxon>Desulfobacteria</taxon>
        <taxon>Desulfobacterales</taxon>
        <taxon>Desulfolunaceae</taxon>
        <taxon>Desulfoluna</taxon>
    </lineage>
</organism>
<keyword evidence="1 7" id="KW-0963">Cytoplasm</keyword>
<evidence type="ECO:0000256" key="7">
    <source>
        <dbReference type="HAMAP-Rule" id="MF_00203"/>
    </source>
</evidence>
<keyword evidence="12" id="KW-1185">Reference proteome</keyword>
<keyword evidence="4 7" id="KW-0267">Excision nuclease</keyword>
<comment type="subunit">
    <text evidence="7">Interacts with UvrB in an incision complex.</text>
</comment>
<dbReference type="SUPFAM" id="SSF47781">
    <property type="entry name" value="RuvA domain 2-like"/>
    <property type="match status" value="1"/>
</dbReference>
<dbReference type="Pfam" id="PF02151">
    <property type="entry name" value="UVR"/>
    <property type="match status" value="1"/>
</dbReference>
<dbReference type="Pfam" id="PF08459">
    <property type="entry name" value="UvrC_RNaseH_dom"/>
    <property type="match status" value="1"/>
</dbReference>
<dbReference type="InterPro" id="IPR001943">
    <property type="entry name" value="UVR_dom"/>
</dbReference>
<keyword evidence="2 7" id="KW-0227">DNA damage</keyword>
<feature type="domain" description="GIY-YIG" evidence="9">
    <location>
        <begin position="28"/>
        <end position="106"/>
    </location>
</feature>
<evidence type="ECO:0000259" key="10">
    <source>
        <dbReference type="PROSITE" id="PS50165"/>
    </source>
</evidence>
<accession>A0ABM7PFG3</accession>
<dbReference type="Proteomes" id="UP001320148">
    <property type="component" value="Chromosome"/>
</dbReference>
<evidence type="ECO:0000259" key="8">
    <source>
        <dbReference type="PROSITE" id="PS50151"/>
    </source>
</evidence>
<dbReference type="PANTHER" id="PTHR30562">
    <property type="entry name" value="UVRC/OXIDOREDUCTASE"/>
    <property type="match status" value="1"/>
</dbReference>
<dbReference type="PANTHER" id="PTHR30562:SF1">
    <property type="entry name" value="UVRABC SYSTEM PROTEIN C"/>
    <property type="match status" value="1"/>
</dbReference>
<keyword evidence="6 7" id="KW-0742">SOS response</keyword>
<dbReference type="Pfam" id="PF01541">
    <property type="entry name" value="GIY-YIG"/>
    <property type="match status" value="1"/>
</dbReference>
<evidence type="ECO:0000313" key="12">
    <source>
        <dbReference type="Proteomes" id="UP001320148"/>
    </source>
</evidence>
<comment type="subcellular location">
    <subcellularLocation>
        <location evidence="7">Cytoplasm</location>
    </subcellularLocation>
</comment>
<dbReference type="InterPro" id="IPR001162">
    <property type="entry name" value="UvrC_RNase_H_dom"/>
</dbReference>
<sequence>MSEAIAVELDPLKMKRNTLEDQLGSLVTDPGVYRFKDEKGIVIYVGKAKNLKKRVSSYFNRTHTDPKTAALVRKVVSLNTVVTATEKEALILESSLITRHKPRYNIILKDDKRYPSLRINLHDDWPALEIVRRIEKDGALYFGPYTSSSAVHATVKFINRHFKLRKCKSSTLNSRSRPCLNHQMGLCLAPCCLDVSRDAYMEMVAQVVLFLKGRAPELVANLRKEMMRCASEEQFEAAAELRDRLFAVEKTLEKQVVVSTDMADRDVMDICMQGPAVCITLMQVRGGVLLGSRSYHLLETIAGPEEVAEHFVCQYYDKHAAPAEVLISHRFDAEEAVREHLRETAGRRVSVLFPSRGEKAKLMEMARKNGERRLAEIISGADADRKVLEKLMGRLGMDRLPMRIESYDNSNISGNDPVAGMVVFENGRPKKSDYRTFRMKADTRSDDYAAMEEVLARRFADSEKREPLPDLLMVDGGKGQLNVAMSVLEHLGLDGAFSVIGIAKMREEAGETQDKIYLPGRSNPVNMGTQPDLLLFLQRMRDEVHRFAITFQRRVRGKRSVSSKLDGIAGVGKKRKAMLLKHFGGVTAIKDASVEALGDLPGITPEIAHAIKDALR</sequence>
<dbReference type="Pfam" id="PF22920">
    <property type="entry name" value="UvrC_RNaseH"/>
    <property type="match status" value="1"/>
</dbReference>
<comment type="similarity">
    <text evidence="7">Belongs to the UvrC family.</text>
</comment>
<dbReference type="InterPro" id="IPR000305">
    <property type="entry name" value="GIY-YIG_endonuc"/>
</dbReference>
<reference evidence="11 12" key="1">
    <citation type="submission" date="2021-02" db="EMBL/GenBank/DDBJ databases">
        <title>Complete genome of Desulfoluna sp. strain ASN36.</title>
        <authorList>
            <person name="Takahashi A."/>
            <person name="Kojima H."/>
            <person name="Fukui M."/>
        </authorList>
    </citation>
    <scope>NUCLEOTIDE SEQUENCE [LARGE SCALE GENOMIC DNA]</scope>
    <source>
        <strain evidence="11 12">ASN36</strain>
    </source>
</reference>
<dbReference type="Gene3D" id="3.40.1440.10">
    <property type="entry name" value="GIY-YIG endonuclease"/>
    <property type="match status" value="1"/>
</dbReference>
<dbReference type="InterPro" id="IPR047296">
    <property type="entry name" value="GIY-YIG_UvrC_Cho"/>
</dbReference>
<evidence type="ECO:0000256" key="3">
    <source>
        <dbReference type="ARBA" id="ARBA00022769"/>
    </source>
</evidence>
<dbReference type="HAMAP" id="MF_00203">
    <property type="entry name" value="UvrC"/>
    <property type="match status" value="1"/>
</dbReference>
<dbReference type="PROSITE" id="PS50151">
    <property type="entry name" value="UVR"/>
    <property type="match status" value="1"/>
</dbReference>
<dbReference type="SUPFAM" id="SSF46600">
    <property type="entry name" value="C-terminal UvrC-binding domain of UvrB"/>
    <property type="match status" value="1"/>
</dbReference>
<dbReference type="NCBIfam" id="TIGR00194">
    <property type="entry name" value="uvrC"/>
    <property type="match status" value="1"/>
</dbReference>
<feature type="domain" description="UVR" evidence="8">
    <location>
        <begin position="216"/>
        <end position="251"/>
    </location>
</feature>
<evidence type="ECO:0000259" key="9">
    <source>
        <dbReference type="PROSITE" id="PS50164"/>
    </source>
</evidence>
<evidence type="ECO:0000256" key="2">
    <source>
        <dbReference type="ARBA" id="ARBA00022763"/>
    </source>
</evidence>
<dbReference type="InterPro" id="IPR038476">
    <property type="entry name" value="UvrC_RNase_H_dom_sf"/>
</dbReference>
<dbReference type="Pfam" id="PF14520">
    <property type="entry name" value="HHH_5"/>
    <property type="match status" value="1"/>
</dbReference>
<name>A0ABM7PFG3_9BACT</name>
<comment type="function">
    <text evidence="7">The UvrABC repair system catalyzes the recognition and processing of DNA lesions. UvrC both incises the 5' and 3' sides of the lesion. The N-terminal half is responsible for the 3' incision and the C-terminal half is responsible for the 5' incision.</text>
</comment>
<evidence type="ECO:0000256" key="5">
    <source>
        <dbReference type="ARBA" id="ARBA00023204"/>
    </source>
</evidence>
<dbReference type="InterPro" id="IPR035901">
    <property type="entry name" value="GIY-YIG_endonuc_sf"/>
</dbReference>
<dbReference type="CDD" id="cd10434">
    <property type="entry name" value="GIY-YIG_UvrC_Cho"/>
    <property type="match status" value="1"/>
</dbReference>
<dbReference type="Gene3D" id="1.10.150.20">
    <property type="entry name" value="5' to 3' exonuclease, C-terminal subdomain"/>
    <property type="match status" value="1"/>
</dbReference>
<dbReference type="SUPFAM" id="SSF82771">
    <property type="entry name" value="GIY-YIG endonuclease"/>
    <property type="match status" value="1"/>
</dbReference>
<dbReference type="InterPro" id="IPR010994">
    <property type="entry name" value="RuvA_2-like"/>
</dbReference>
<dbReference type="InterPro" id="IPR050066">
    <property type="entry name" value="UvrABC_protein_C"/>
</dbReference>
<dbReference type="EMBL" id="AP024488">
    <property type="protein sequence ID" value="BCS95816.1"/>
    <property type="molecule type" value="Genomic_DNA"/>
</dbReference>
<evidence type="ECO:0000313" key="11">
    <source>
        <dbReference type="EMBL" id="BCS95816.1"/>
    </source>
</evidence>
<dbReference type="Gene3D" id="3.30.420.340">
    <property type="entry name" value="UvrC, RNAse H endonuclease domain"/>
    <property type="match status" value="1"/>
</dbReference>
<gene>
    <name evidence="7 11" type="primary">uvrC</name>
    <name evidence="11" type="ORF">DSLASN_14480</name>
</gene>
<dbReference type="PROSITE" id="PS50165">
    <property type="entry name" value="UVRC"/>
    <property type="match status" value="1"/>
</dbReference>
<keyword evidence="5 7" id="KW-0234">DNA repair</keyword>
<dbReference type="InterPro" id="IPR036876">
    <property type="entry name" value="UVR_dom_sf"/>
</dbReference>
<evidence type="ECO:0000256" key="4">
    <source>
        <dbReference type="ARBA" id="ARBA00022881"/>
    </source>
</evidence>
<feature type="domain" description="UvrC family homology region profile" evidence="10">
    <location>
        <begin position="267"/>
        <end position="488"/>
    </location>
</feature>
<dbReference type="SMART" id="SM00278">
    <property type="entry name" value="HhH1"/>
    <property type="match status" value="2"/>
</dbReference>